<dbReference type="OrthoDB" id="1853564at2"/>
<dbReference type="Pfam" id="PF06356">
    <property type="entry name" value="DUF1064"/>
    <property type="match status" value="1"/>
</dbReference>
<dbReference type="InterPro" id="IPR009414">
    <property type="entry name" value="DUF1064"/>
</dbReference>
<protein>
    <recommendedName>
        <fullName evidence="3">Phage protein</fullName>
    </recommendedName>
</protein>
<organism evidence="1 2">
    <name type="scientific">Acetivibrio straminisolvens JCM 21531</name>
    <dbReference type="NCBI Taxonomy" id="1294263"/>
    <lineage>
        <taxon>Bacteria</taxon>
        <taxon>Bacillati</taxon>
        <taxon>Bacillota</taxon>
        <taxon>Clostridia</taxon>
        <taxon>Eubacteriales</taxon>
        <taxon>Oscillospiraceae</taxon>
        <taxon>Acetivibrio</taxon>
    </lineage>
</organism>
<name>W4V8M3_9FIRM</name>
<accession>W4V8M3</accession>
<comment type="caution">
    <text evidence="1">The sequence shown here is derived from an EMBL/GenBank/DDBJ whole genome shotgun (WGS) entry which is preliminary data.</text>
</comment>
<dbReference type="STRING" id="1294263.JCM21531_3040"/>
<gene>
    <name evidence="1" type="ORF">JCM21531_3040</name>
</gene>
<dbReference type="AlphaFoldDB" id="W4V8M3"/>
<dbReference type="RefSeq" id="WP_038289853.1">
    <property type="nucleotide sequence ID" value="NZ_BAVR01000039.1"/>
</dbReference>
<reference evidence="1" key="1">
    <citation type="journal article" date="2014" name="Genome Announc.">
        <title>Draft Genome Sequence of Clostridium straminisolvens Strain JCM 21531T, Isolated from a Cellulose-Degrading Bacterial Community.</title>
        <authorList>
            <person name="Yuki M."/>
            <person name="Oshima K."/>
            <person name="Suda W."/>
            <person name="Sakamoto M."/>
            <person name="Kitamura K."/>
            <person name="Iida T."/>
            <person name="Hattori M."/>
            <person name="Ohkuma M."/>
        </authorList>
    </citation>
    <scope>NUCLEOTIDE SEQUENCE [LARGE SCALE GENOMIC DNA]</scope>
    <source>
        <strain evidence="1">JCM 21531</strain>
    </source>
</reference>
<proteinExistence type="predicted"/>
<keyword evidence="2" id="KW-1185">Reference proteome</keyword>
<evidence type="ECO:0000313" key="2">
    <source>
        <dbReference type="Proteomes" id="UP000019109"/>
    </source>
</evidence>
<evidence type="ECO:0000313" key="1">
    <source>
        <dbReference type="EMBL" id="GAE89506.1"/>
    </source>
</evidence>
<dbReference type="EMBL" id="BAVR01000039">
    <property type="protein sequence ID" value="GAE89506.1"/>
    <property type="molecule type" value="Genomic_DNA"/>
</dbReference>
<sequence>MARAGKASKYNNKKTEVDGHVFDSKAEARRYNELKLLQAAGEIIGFTIQPSFVLEEGIRYRPDFMICGKDGQIWVEDVKGVETKDFKIKKKLWEAKFPWLELRIVK</sequence>
<evidence type="ECO:0008006" key="3">
    <source>
        <dbReference type="Google" id="ProtNLM"/>
    </source>
</evidence>
<dbReference type="Gene3D" id="3.40.91.30">
    <property type="match status" value="1"/>
</dbReference>
<dbReference type="Proteomes" id="UP000019109">
    <property type="component" value="Unassembled WGS sequence"/>
</dbReference>